<proteinExistence type="predicted"/>
<organism evidence="1 2">
    <name type="scientific">Tautonia plasticadhaerens</name>
    <dbReference type="NCBI Taxonomy" id="2527974"/>
    <lineage>
        <taxon>Bacteria</taxon>
        <taxon>Pseudomonadati</taxon>
        <taxon>Planctomycetota</taxon>
        <taxon>Planctomycetia</taxon>
        <taxon>Isosphaerales</taxon>
        <taxon>Isosphaeraceae</taxon>
        <taxon>Tautonia</taxon>
    </lineage>
</organism>
<dbReference type="Proteomes" id="UP000317835">
    <property type="component" value="Chromosome"/>
</dbReference>
<sequence>MSAVETYVRNDEHGVMRVGSTRVMLDSVVAAFQRGDSPESILQQYPSLSLEAVYGAITYYLAHRDEVDDYLRRQEQVWDEERARNADKPDPVTERLRLLKQARDRAG</sequence>
<dbReference type="InterPro" id="IPR009057">
    <property type="entry name" value="Homeodomain-like_sf"/>
</dbReference>
<dbReference type="Gene3D" id="1.10.10.10">
    <property type="entry name" value="Winged helix-like DNA-binding domain superfamily/Winged helix DNA-binding domain"/>
    <property type="match status" value="1"/>
</dbReference>
<dbReference type="SUPFAM" id="SSF46689">
    <property type="entry name" value="Homeodomain-like"/>
    <property type="match status" value="1"/>
</dbReference>
<dbReference type="EMBL" id="CP036426">
    <property type="protein sequence ID" value="QDV35990.1"/>
    <property type="molecule type" value="Genomic_DNA"/>
</dbReference>
<accession>A0A518H563</accession>
<dbReference type="KEGG" id="tpla:ElP_39000"/>
<gene>
    <name evidence="1" type="ORF">ElP_39000</name>
</gene>
<dbReference type="AlphaFoldDB" id="A0A518H563"/>
<name>A0A518H563_9BACT</name>
<evidence type="ECO:0000313" key="1">
    <source>
        <dbReference type="EMBL" id="QDV35990.1"/>
    </source>
</evidence>
<keyword evidence="2" id="KW-1185">Reference proteome</keyword>
<dbReference type="OrthoDB" id="292210at2"/>
<evidence type="ECO:0008006" key="3">
    <source>
        <dbReference type="Google" id="ProtNLM"/>
    </source>
</evidence>
<dbReference type="RefSeq" id="WP_145271963.1">
    <property type="nucleotide sequence ID" value="NZ_CP036426.1"/>
</dbReference>
<dbReference type="PANTHER" id="PTHR34849:SF1">
    <property type="entry name" value="SLR0770 PROTEIN"/>
    <property type="match status" value="1"/>
</dbReference>
<dbReference type="Pfam" id="PF04255">
    <property type="entry name" value="DUF433"/>
    <property type="match status" value="1"/>
</dbReference>
<reference evidence="1 2" key="1">
    <citation type="submission" date="2019-02" db="EMBL/GenBank/DDBJ databases">
        <title>Deep-cultivation of Planctomycetes and their phenomic and genomic characterization uncovers novel biology.</title>
        <authorList>
            <person name="Wiegand S."/>
            <person name="Jogler M."/>
            <person name="Boedeker C."/>
            <person name="Pinto D."/>
            <person name="Vollmers J."/>
            <person name="Rivas-Marin E."/>
            <person name="Kohn T."/>
            <person name="Peeters S.H."/>
            <person name="Heuer A."/>
            <person name="Rast P."/>
            <person name="Oberbeckmann S."/>
            <person name="Bunk B."/>
            <person name="Jeske O."/>
            <person name="Meyerdierks A."/>
            <person name="Storesund J.E."/>
            <person name="Kallscheuer N."/>
            <person name="Luecker S."/>
            <person name="Lage O.M."/>
            <person name="Pohl T."/>
            <person name="Merkel B.J."/>
            <person name="Hornburger P."/>
            <person name="Mueller R.-W."/>
            <person name="Bruemmer F."/>
            <person name="Labrenz M."/>
            <person name="Spormann A.M."/>
            <person name="Op den Camp H."/>
            <person name="Overmann J."/>
            <person name="Amann R."/>
            <person name="Jetten M.S.M."/>
            <person name="Mascher T."/>
            <person name="Medema M.H."/>
            <person name="Devos D.P."/>
            <person name="Kaster A.-K."/>
            <person name="Ovreas L."/>
            <person name="Rohde M."/>
            <person name="Galperin M.Y."/>
            <person name="Jogler C."/>
        </authorList>
    </citation>
    <scope>NUCLEOTIDE SEQUENCE [LARGE SCALE GENOMIC DNA]</scope>
    <source>
        <strain evidence="1 2">ElP</strain>
    </source>
</reference>
<protein>
    <recommendedName>
        <fullName evidence="3">DUF433 domain-containing protein</fullName>
    </recommendedName>
</protein>
<dbReference type="InterPro" id="IPR007367">
    <property type="entry name" value="DUF433"/>
</dbReference>
<dbReference type="PANTHER" id="PTHR34849">
    <property type="entry name" value="SSL5025 PROTEIN"/>
    <property type="match status" value="1"/>
</dbReference>
<evidence type="ECO:0000313" key="2">
    <source>
        <dbReference type="Proteomes" id="UP000317835"/>
    </source>
</evidence>
<dbReference type="InterPro" id="IPR036388">
    <property type="entry name" value="WH-like_DNA-bd_sf"/>
</dbReference>